<evidence type="ECO:0000259" key="6">
    <source>
        <dbReference type="PROSITE" id="PS50250"/>
    </source>
</evidence>
<evidence type="ECO:0000256" key="4">
    <source>
        <dbReference type="HAMAP-Rule" id="MF_03004"/>
    </source>
</evidence>
<dbReference type="HAMAP" id="MF_03004">
    <property type="entry name" value="eIF3e"/>
    <property type="match status" value="1"/>
</dbReference>
<evidence type="ECO:0000313" key="8">
    <source>
        <dbReference type="Proteomes" id="UP001165065"/>
    </source>
</evidence>
<dbReference type="CDD" id="cd21378">
    <property type="entry name" value="eIF3E"/>
    <property type="match status" value="1"/>
</dbReference>
<dbReference type="SUPFAM" id="SSF46785">
    <property type="entry name" value="Winged helix' DNA-binding domain"/>
    <property type="match status" value="1"/>
</dbReference>
<dbReference type="Proteomes" id="UP001165065">
    <property type="component" value="Unassembled WGS sequence"/>
</dbReference>
<dbReference type="GO" id="GO:0003743">
    <property type="term" value="F:translation initiation factor activity"/>
    <property type="evidence" value="ECO:0007669"/>
    <property type="project" value="UniProtKB-UniRule"/>
</dbReference>
<accession>A0A9W7GJ61</accession>
<dbReference type="PANTHER" id="PTHR10317">
    <property type="entry name" value="EUKARYOTIC TRANSLATION INITIATION FACTOR 3 SUBUNIT E"/>
    <property type="match status" value="1"/>
</dbReference>
<dbReference type="SMART" id="SM00088">
    <property type="entry name" value="PINT"/>
    <property type="match status" value="1"/>
</dbReference>
<keyword evidence="3 4" id="KW-0648">Protein biosynthesis</keyword>
<keyword evidence="1 4" id="KW-0963">Cytoplasm</keyword>
<dbReference type="PIRSF" id="PIRSF016255">
    <property type="entry name" value="eIF3e_su6"/>
    <property type="match status" value="1"/>
</dbReference>
<dbReference type="GO" id="GO:0071540">
    <property type="term" value="C:eukaryotic translation initiation factor 3 complex, eIF3e"/>
    <property type="evidence" value="ECO:0007669"/>
    <property type="project" value="UniProtKB-UniRule"/>
</dbReference>
<reference evidence="8" key="1">
    <citation type="journal article" date="2023" name="Commun. Biol.">
        <title>Genome analysis of Parmales, the sister group of diatoms, reveals the evolutionary specialization of diatoms from phago-mixotrophs to photoautotrophs.</title>
        <authorList>
            <person name="Ban H."/>
            <person name="Sato S."/>
            <person name="Yoshikawa S."/>
            <person name="Yamada K."/>
            <person name="Nakamura Y."/>
            <person name="Ichinomiya M."/>
            <person name="Sato N."/>
            <person name="Blanc-Mathieu R."/>
            <person name="Endo H."/>
            <person name="Kuwata A."/>
            <person name="Ogata H."/>
        </authorList>
    </citation>
    <scope>NUCLEOTIDE SEQUENCE [LARGE SCALE GENOMIC DNA]</scope>
</reference>
<comment type="subcellular location">
    <subcellularLocation>
        <location evidence="4 5">Cytoplasm</location>
    </subcellularLocation>
</comment>
<comment type="function">
    <text evidence="4">Component of the eukaryotic translation initiation factor 3 (eIF-3) complex, which is involved in protein synthesis of a specialized repertoire of mRNAs and, together with other initiation factors, stimulates binding of mRNA and methionyl-tRNAi to the 40S ribosome. The eIF-3 complex specifically targets and initiates translation of a subset of mRNAs involved in cell proliferation.</text>
</comment>
<dbReference type="InterPro" id="IPR036390">
    <property type="entry name" value="WH_DNA-bd_sf"/>
</dbReference>
<dbReference type="GO" id="GO:0001732">
    <property type="term" value="P:formation of cytoplasmic translation initiation complex"/>
    <property type="evidence" value="ECO:0007669"/>
    <property type="project" value="UniProtKB-UniRule"/>
</dbReference>
<protein>
    <recommendedName>
        <fullName evidence="4 5">Eukaryotic translation initiation factor 3 subunit E</fullName>
        <shortName evidence="4">eIF3e</shortName>
    </recommendedName>
    <alternativeName>
        <fullName evidence="4">Eukaryotic translation initiation factor 3 subunit 6</fullName>
    </alternativeName>
</protein>
<keyword evidence="8" id="KW-1185">Reference proteome</keyword>
<dbReference type="Pfam" id="PF01399">
    <property type="entry name" value="PCI"/>
    <property type="match status" value="1"/>
</dbReference>
<dbReference type="EMBL" id="BRYA01000261">
    <property type="protein sequence ID" value="GMI45696.1"/>
    <property type="molecule type" value="Genomic_DNA"/>
</dbReference>
<comment type="subunit">
    <text evidence="4 5">Component of the eukaryotic translation initiation factor 3 (eIF-3) complex.</text>
</comment>
<evidence type="ECO:0000256" key="1">
    <source>
        <dbReference type="ARBA" id="ARBA00022490"/>
    </source>
</evidence>
<feature type="domain" description="PCI" evidence="6">
    <location>
        <begin position="268"/>
        <end position="436"/>
    </location>
</feature>
<evidence type="ECO:0000313" key="7">
    <source>
        <dbReference type="EMBL" id="GMI45696.1"/>
    </source>
</evidence>
<keyword evidence="2 4" id="KW-0396">Initiation factor</keyword>
<dbReference type="Pfam" id="PF09440">
    <property type="entry name" value="eIF3_N"/>
    <property type="match status" value="1"/>
</dbReference>
<evidence type="ECO:0000256" key="3">
    <source>
        <dbReference type="ARBA" id="ARBA00022917"/>
    </source>
</evidence>
<organism evidence="7 8">
    <name type="scientific">Triparma columacea</name>
    <dbReference type="NCBI Taxonomy" id="722753"/>
    <lineage>
        <taxon>Eukaryota</taxon>
        <taxon>Sar</taxon>
        <taxon>Stramenopiles</taxon>
        <taxon>Ochrophyta</taxon>
        <taxon>Bolidophyceae</taxon>
        <taxon>Parmales</taxon>
        <taxon>Triparmaceae</taxon>
        <taxon>Triparma</taxon>
    </lineage>
</organism>
<evidence type="ECO:0000256" key="5">
    <source>
        <dbReference type="PIRNR" id="PIRNR016255"/>
    </source>
</evidence>
<sequence>MPETLANTAWDLTSRISTSLDPHHVLPLLEFAENNVGSSSAVGEAKLSLLKNTFMVDYAVEISQKIGGKGEPEWSEEKRKTVMASFDTLTKGAKAFADIVGDSSKKKDLVQGNNWSVLGLEKTSGVKADAIENYRKLAKFQYECGDYETAYNMLENYLSLFVPQEKSNGDADAADDYSGANNNNMSANAKNMPAFGLTDITATLHGVLWGKLSCLILMGKWDEAMVALNAVKYSIDARSGAEGGLSALQSLKERTWLLHWGLFVFWNNSKKGLDAIIDLYMQEKNIQAIQTNAPHLIRYLASAIIINKRKRANLKDLVKFIHHCDYADPIIQFVDCLYVKFDFEGAQQKLQACESVLAADFFLHNQTKLFMEEARVFIFENYCRIHQKIDMTTLAEKLSMQPEDAETWIVDVIRNASFDAKIDSTENCVIMGHTTHSVHQQVINKTKDLTARSLNLTSNLKSYLGDVREKERREREAAREIE</sequence>
<dbReference type="GO" id="GO:0016282">
    <property type="term" value="C:eukaryotic 43S preinitiation complex"/>
    <property type="evidence" value="ECO:0007669"/>
    <property type="project" value="UniProtKB-UniRule"/>
</dbReference>
<proteinExistence type="inferred from homology"/>
<evidence type="ECO:0000256" key="2">
    <source>
        <dbReference type="ARBA" id="ARBA00022540"/>
    </source>
</evidence>
<comment type="similarity">
    <text evidence="4 5">Belongs to the eIF-3 subunit E family.</text>
</comment>
<name>A0A9W7GJ61_9STRA</name>
<dbReference type="InterPro" id="IPR000717">
    <property type="entry name" value="PCI_dom"/>
</dbReference>
<dbReference type="SMART" id="SM01186">
    <property type="entry name" value="eIF3_N"/>
    <property type="match status" value="1"/>
</dbReference>
<gene>
    <name evidence="7" type="ORF">TrCOL_g12960</name>
</gene>
<dbReference type="OrthoDB" id="417252at2759"/>
<dbReference type="InterPro" id="IPR019010">
    <property type="entry name" value="eIF3e_N"/>
</dbReference>
<dbReference type="PROSITE" id="PS50250">
    <property type="entry name" value="PCI"/>
    <property type="match status" value="1"/>
</dbReference>
<dbReference type="AlphaFoldDB" id="A0A9W7GJ61"/>
<dbReference type="GO" id="GO:0033290">
    <property type="term" value="C:eukaryotic 48S preinitiation complex"/>
    <property type="evidence" value="ECO:0007669"/>
    <property type="project" value="UniProtKB-UniRule"/>
</dbReference>
<dbReference type="InterPro" id="IPR016650">
    <property type="entry name" value="eIF3e"/>
</dbReference>
<comment type="caution">
    <text evidence="7">The sequence shown here is derived from an EMBL/GenBank/DDBJ whole genome shotgun (WGS) entry which is preliminary data.</text>
</comment>